<sequence>MAIATRMTTSIATITHTNTAIEITRCPVASSRKEHTMKHLTRKASTAALTLATVALPATALAHTGDHVHGGLMAGLTHPVTGLDHLVALVLFGALLAGTTLKEKQLGFVAAGISLAAGFAGGVALGGHVAMEAVITGSALLFAAALAFPASVRGKAACAVAFLLGAHGWAHGVEMTGSLAGFGAGFMASSVLLMLAGLPLGQQIQKIAPALRAVLAAGAALGLMLLAG</sequence>
<feature type="transmembrane region" description="Helical" evidence="1">
    <location>
        <begin position="133"/>
        <end position="149"/>
    </location>
</feature>
<feature type="transmembrane region" description="Helical" evidence="1">
    <location>
        <begin position="44"/>
        <end position="62"/>
    </location>
</feature>
<feature type="transmembrane region" description="Helical" evidence="1">
    <location>
        <begin position="179"/>
        <end position="198"/>
    </location>
</feature>
<comment type="caution">
    <text evidence="2">The sequence shown here is derived from an EMBL/GenBank/DDBJ whole genome shotgun (WGS) entry which is preliminary data.</text>
</comment>
<keyword evidence="1" id="KW-1133">Transmembrane helix</keyword>
<keyword evidence="3" id="KW-1185">Reference proteome</keyword>
<keyword evidence="1" id="KW-0812">Transmembrane</keyword>
<dbReference type="AlphaFoldDB" id="A0A418XZK7"/>
<evidence type="ECO:0000313" key="3">
    <source>
        <dbReference type="Proteomes" id="UP000283734"/>
    </source>
</evidence>
<protein>
    <submittedName>
        <fullName evidence="2">Urease accessory protein UreJ</fullName>
    </submittedName>
</protein>
<keyword evidence="1" id="KW-0472">Membrane</keyword>
<evidence type="ECO:0000313" key="2">
    <source>
        <dbReference type="EMBL" id="RJG18462.1"/>
    </source>
</evidence>
<evidence type="ECO:0000256" key="1">
    <source>
        <dbReference type="SAM" id="Phobius"/>
    </source>
</evidence>
<accession>A0A418XZK7</accession>
<name>A0A418XZK7_9GAMM</name>
<reference evidence="2 3" key="1">
    <citation type="submission" date="2018-09" db="EMBL/GenBank/DDBJ databases">
        <title>Alcanivorax profundi sp. nov., isolated from 1000 m-depth seawater of the Mariana Trench.</title>
        <authorList>
            <person name="Liu J."/>
        </authorList>
    </citation>
    <scope>NUCLEOTIDE SEQUENCE [LARGE SCALE GENOMIC DNA]</scope>
    <source>
        <strain evidence="2 3">MTEO17</strain>
    </source>
</reference>
<dbReference type="Proteomes" id="UP000283734">
    <property type="component" value="Unassembled WGS sequence"/>
</dbReference>
<organism evidence="2 3">
    <name type="scientific">Alcanivorax profundi</name>
    <dbReference type="NCBI Taxonomy" id="2338368"/>
    <lineage>
        <taxon>Bacteria</taxon>
        <taxon>Pseudomonadati</taxon>
        <taxon>Pseudomonadota</taxon>
        <taxon>Gammaproteobacteria</taxon>
        <taxon>Oceanospirillales</taxon>
        <taxon>Alcanivoracaceae</taxon>
        <taxon>Alcanivorax</taxon>
    </lineage>
</organism>
<feature type="transmembrane region" description="Helical" evidence="1">
    <location>
        <begin position="108"/>
        <end position="127"/>
    </location>
</feature>
<feature type="transmembrane region" description="Helical" evidence="1">
    <location>
        <begin position="156"/>
        <end position="173"/>
    </location>
</feature>
<dbReference type="InterPro" id="IPR007038">
    <property type="entry name" value="HupE_UreJ"/>
</dbReference>
<gene>
    <name evidence="2" type="ORF">D4A39_08315</name>
</gene>
<feature type="transmembrane region" description="Helical" evidence="1">
    <location>
        <begin position="82"/>
        <end position="101"/>
    </location>
</feature>
<dbReference type="EMBL" id="QYYA01000002">
    <property type="protein sequence ID" value="RJG18462.1"/>
    <property type="molecule type" value="Genomic_DNA"/>
</dbReference>
<dbReference type="Pfam" id="PF04955">
    <property type="entry name" value="HupE_UreJ"/>
    <property type="match status" value="1"/>
</dbReference>
<feature type="transmembrane region" description="Helical" evidence="1">
    <location>
        <begin position="210"/>
        <end position="227"/>
    </location>
</feature>
<proteinExistence type="predicted"/>